<evidence type="ECO:0000313" key="2">
    <source>
        <dbReference type="EMBL" id="UOO91300.1"/>
    </source>
</evidence>
<dbReference type="SUPFAM" id="SSF88723">
    <property type="entry name" value="PIN domain-like"/>
    <property type="match status" value="1"/>
</dbReference>
<dbReference type="CDD" id="cd09872">
    <property type="entry name" value="PIN_Sll0205-like"/>
    <property type="match status" value="1"/>
</dbReference>
<proteinExistence type="predicted"/>
<dbReference type="PANTHER" id="PTHR36173">
    <property type="entry name" value="RIBONUCLEASE VAPC16-RELATED"/>
    <property type="match status" value="1"/>
</dbReference>
<evidence type="ECO:0000313" key="3">
    <source>
        <dbReference type="Proteomes" id="UP000832011"/>
    </source>
</evidence>
<feature type="domain" description="PIN" evidence="1">
    <location>
        <begin position="2"/>
        <end position="113"/>
    </location>
</feature>
<sequence length="120" mass="13517">MLLWAVTDDAKLSQKARRVIEDLNNELLFSAASIWEIAIKSVLGRPNFQIDSSLLRRSLLDNGYSELIISGKHAAETQYLPDIHKNPFDRILIAQSRVEGITLLSTDEKIIKYGHTILAV</sequence>
<evidence type="ECO:0000259" key="1">
    <source>
        <dbReference type="Pfam" id="PF01850"/>
    </source>
</evidence>
<gene>
    <name evidence="2" type="ORF">LVJ82_16725</name>
</gene>
<dbReference type="RefSeq" id="WP_199822613.1">
    <property type="nucleotide sequence ID" value="NZ_CP091511.1"/>
</dbReference>
<name>A0ABY4E6B3_9NEIS</name>
<accession>A0ABY4E6B3</accession>
<reference evidence="2 3" key="1">
    <citation type="journal article" date="2022" name="Res Sq">
        <title>Evolution of multicellular longitudinally dividing oral cavity symbionts (Neisseriaceae).</title>
        <authorList>
            <person name="Nyongesa S."/>
            <person name="Weber P."/>
            <person name="Bernet E."/>
            <person name="Pullido F."/>
            <person name="Nieckarz M."/>
            <person name="Delaby M."/>
            <person name="Nieves C."/>
            <person name="Viehboeck T."/>
            <person name="Krause N."/>
            <person name="Rivera-Millot A."/>
            <person name="Nakamura A."/>
            <person name="Vischer N."/>
            <person name="VanNieuwenhze M."/>
            <person name="Brun Y."/>
            <person name="Cava F."/>
            <person name="Bulgheresi S."/>
            <person name="Veyrier F."/>
        </authorList>
    </citation>
    <scope>NUCLEOTIDE SEQUENCE [LARGE SCALE GENOMIC DNA]</scope>
    <source>
        <strain evidence="2 3">SN4</strain>
    </source>
</reference>
<protein>
    <submittedName>
        <fullName evidence="2">Type II toxin-antitoxin system VapC family toxin</fullName>
    </submittedName>
</protein>
<keyword evidence="3" id="KW-1185">Reference proteome</keyword>
<dbReference type="EMBL" id="CP091511">
    <property type="protein sequence ID" value="UOO91300.1"/>
    <property type="molecule type" value="Genomic_DNA"/>
</dbReference>
<organism evidence="2 3">
    <name type="scientific">Vitreoscilla massiliensis</name>
    <dbReference type="NCBI Taxonomy" id="1689272"/>
    <lineage>
        <taxon>Bacteria</taxon>
        <taxon>Pseudomonadati</taxon>
        <taxon>Pseudomonadota</taxon>
        <taxon>Betaproteobacteria</taxon>
        <taxon>Neisseriales</taxon>
        <taxon>Neisseriaceae</taxon>
        <taxon>Vitreoscilla</taxon>
    </lineage>
</organism>
<dbReference type="InterPro" id="IPR052919">
    <property type="entry name" value="TA_system_RNase"/>
</dbReference>
<dbReference type="PANTHER" id="PTHR36173:SF2">
    <property type="entry name" value="RIBONUCLEASE VAPC16"/>
    <property type="match status" value="1"/>
</dbReference>
<dbReference type="Proteomes" id="UP000832011">
    <property type="component" value="Chromosome"/>
</dbReference>
<dbReference type="InterPro" id="IPR002716">
    <property type="entry name" value="PIN_dom"/>
</dbReference>
<dbReference type="InterPro" id="IPR029060">
    <property type="entry name" value="PIN-like_dom_sf"/>
</dbReference>
<dbReference type="InterPro" id="IPR041705">
    <property type="entry name" value="PIN_Sll0205"/>
</dbReference>
<dbReference type="Pfam" id="PF01850">
    <property type="entry name" value="PIN"/>
    <property type="match status" value="1"/>
</dbReference>